<name>A0ABR5IIF1_9ACTN</name>
<evidence type="ECO:0000313" key="2">
    <source>
        <dbReference type="Proteomes" id="UP000037247"/>
    </source>
</evidence>
<dbReference type="RefSeq" id="WP_053117339.1">
    <property type="nucleotide sequence ID" value="NZ_JAQDQF010000001.1"/>
</dbReference>
<keyword evidence="2" id="KW-1185">Reference proteome</keyword>
<protein>
    <submittedName>
        <fullName evidence="1">Uncharacterized protein</fullName>
    </submittedName>
</protein>
<dbReference type="Proteomes" id="UP000037247">
    <property type="component" value="Unassembled WGS sequence"/>
</dbReference>
<sequence>MARTTKRSIFSDKAQPALSAIEVDRGRRAARAAASAARGSLWLTKKRLYRRYRDDAGDRFLDWPRWKAAYVGEYGSSTPGVGNSATDFSGYV</sequence>
<dbReference type="EMBL" id="LDTZ01000013">
    <property type="protein sequence ID" value="KNA93353.1"/>
    <property type="molecule type" value="Genomic_DNA"/>
</dbReference>
<proteinExistence type="predicted"/>
<reference evidence="1 2" key="1">
    <citation type="submission" date="2015-05" db="EMBL/GenBank/DDBJ databases">
        <title>Draft genome sequence of the bacterium Gordonia jacobaea a new member of the Gordonia genus.</title>
        <authorList>
            <person name="Jimenez-Galisteo G."/>
            <person name="Dominguez A."/>
            <person name="Munoz E."/>
            <person name="Vinas M."/>
        </authorList>
    </citation>
    <scope>NUCLEOTIDE SEQUENCE [LARGE SCALE GENOMIC DNA]</scope>
    <source>
        <strain evidence="2">mv1</strain>
    </source>
</reference>
<organism evidence="1 2">
    <name type="scientific">Gordonia jacobaea</name>
    <dbReference type="NCBI Taxonomy" id="122202"/>
    <lineage>
        <taxon>Bacteria</taxon>
        <taxon>Bacillati</taxon>
        <taxon>Actinomycetota</taxon>
        <taxon>Actinomycetes</taxon>
        <taxon>Mycobacteriales</taxon>
        <taxon>Gordoniaceae</taxon>
        <taxon>Gordonia</taxon>
    </lineage>
</organism>
<evidence type="ECO:0000313" key="1">
    <source>
        <dbReference type="EMBL" id="KNA93353.1"/>
    </source>
</evidence>
<gene>
    <name evidence="1" type="ORF">ABW18_02905</name>
</gene>
<accession>A0ABR5IIF1</accession>
<comment type="caution">
    <text evidence="1">The sequence shown here is derived from an EMBL/GenBank/DDBJ whole genome shotgun (WGS) entry which is preliminary data.</text>
</comment>